<evidence type="ECO:0000256" key="8">
    <source>
        <dbReference type="SAM" id="Coils"/>
    </source>
</evidence>
<keyword evidence="2" id="KW-0489">Methyltransferase</keyword>
<dbReference type="SFLD" id="SFLDG01123">
    <property type="entry name" value="methyltransferase_(Class_B)"/>
    <property type="match status" value="1"/>
</dbReference>
<evidence type="ECO:0000256" key="4">
    <source>
        <dbReference type="ARBA" id="ARBA00022691"/>
    </source>
</evidence>
<evidence type="ECO:0000259" key="9">
    <source>
        <dbReference type="PROSITE" id="PS51918"/>
    </source>
</evidence>
<keyword evidence="8" id="KW-0175">Coiled coil</keyword>
<dbReference type="InterPro" id="IPR006158">
    <property type="entry name" value="Cobalamin-bd"/>
</dbReference>
<evidence type="ECO:0000313" key="10">
    <source>
        <dbReference type="EMBL" id="QJA78053.1"/>
    </source>
</evidence>
<keyword evidence="6" id="KW-0408">Iron</keyword>
<dbReference type="SUPFAM" id="SSF102114">
    <property type="entry name" value="Radical SAM enzymes"/>
    <property type="match status" value="1"/>
</dbReference>
<dbReference type="SFLD" id="SFLDS00029">
    <property type="entry name" value="Radical_SAM"/>
    <property type="match status" value="1"/>
</dbReference>
<comment type="cofactor">
    <cofactor evidence="1">
        <name>[4Fe-4S] cluster</name>
        <dbReference type="ChEBI" id="CHEBI:49883"/>
    </cofactor>
</comment>
<evidence type="ECO:0000256" key="6">
    <source>
        <dbReference type="ARBA" id="ARBA00023004"/>
    </source>
</evidence>
<evidence type="ECO:0000256" key="5">
    <source>
        <dbReference type="ARBA" id="ARBA00022723"/>
    </source>
</evidence>
<dbReference type="GO" id="GO:0003824">
    <property type="term" value="F:catalytic activity"/>
    <property type="evidence" value="ECO:0007669"/>
    <property type="project" value="InterPro"/>
</dbReference>
<dbReference type="InterPro" id="IPR023404">
    <property type="entry name" value="rSAM_horseshoe"/>
</dbReference>
<keyword evidence="7" id="KW-0411">Iron-sulfur</keyword>
<dbReference type="AlphaFoldDB" id="A0A6M3K8D9"/>
<keyword evidence="3" id="KW-0808">Transferase</keyword>
<dbReference type="Gene3D" id="3.40.50.280">
    <property type="entry name" value="Cobalamin-binding domain"/>
    <property type="match status" value="1"/>
</dbReference>
<proteinExistence type="predicted"/>
<dbReference type="PROSITE" id="PS51918">
    <property type="entry name" value="RADICAL_SAM"/>
    <property type="match status" value="1"/>
</dbReference>
<dbReference type="GO" id="GO:0031419">
    <property type="term" value="F:cobalamin binding"/>
    <property type="evidence" value="ECO:0007669"/>
    <property type="project" value="InterPro"/>
</dbReference>
<organism evidence="10">
    <name type="scientific">viral metagenome</name>
    <dbReference type="NCBI Taxonomy" id="1070528"/>
    <lineage>
        <taxon>unclassified sequences</taxon>
        <taxon>metagenomes</taxon>
        <taxon>organismal metagenomes</taxon>
    </lineage>
</organism>
<dbReference type="GO" id="GO:0051539">
    <property type="term" value="F:4 iron, 4 sulfur cluster binding"/>
    <property type="evidence" value="ECO:0007669"/>
    <property type="project" value="UniProtKB-KW"/>
</dbReference>
<dbReference type="Pfam" id="PF04055">
    <property type="entry name" value="Radical_SAM"/>
    <property type="match status" value="1"/>
</dbReference>
<dbReference type="InterPro" id="IPR006638">
    <property type="entry name" value="Elp3/MiaA/NifB-like_rSAM"/>
</dbReference>
<evidence type="ECO:0000256" key="3">
    <source>
        <dbReference type="ARBA" id="ARBA00022679"/>
    </source>
</evidence>
<dbReference type="CDD" id="cd01335">
    <property type="entry name" value="Radical_SAM"/>
    <property type="match status" value="1"/>
</dbReference>
<evidence type="ECO:0000256" key="7">
    <source>
        <dbReference type="ARBA" id="ARBA00023014"/>
    </source>
</evidence>
<dbReference type="SMART" id="SM00729">
    <property type="entry name" value="Elp3"/>
    <property type="match status" value="1"/>
</dbReference>
<gene>
    <name evidence="10" type="ORF">MM415A01144_0003</name>
</gene>
<evidence type="ECO:0000256" key="2">
    <source>
        <dbReference type="ARBA" id="ARBA00022603"/>
    </source>
</evidence>
<dbReference type="Pfam" id="PF02310">
    <property type="entry name" value="B12-binding"/>
    <property type="match status" value="1"/>
</dbReference>
<name>A0A6M3K8D9_9ZZZZ</name>
<dbReference type="PANTHER" id="PTHR43409">
    <property type="entry name" value="ANAEROBIC MAGNESIUM-PROTOPORPHYRIN IX MONOMETHYL ESTER CYCLASE-RELATED"/>
    <property type="match status" value="1"/>
</dbReference>
<dbReference type="GO" id="GO:0046872">
    <property type="term" value="F:metal ion binding"/>
    <property type="evidence" value="ECO:0007669"/>
    <property type="project" value="UniProtKB-KW"/>
</dbReference>
<dbReference type="EMBL" id="MT142318">
    <property type="protein sequence ID" value="QJA78053.1"/>
    <property type="molecule type" value="Genomic_DNA"/>
</dbReference>
<keyword evidence="4" id="KW-0949">S-adenosyl-L-methionine</keyword>
<reference evidence="10" key="1">
    <citation type="submission" date="2020-03" db="EMBL/GenBank/DDBJ databases">
        <title>The deep terrestrial virosphere.</title>
        <authorList>
            <person name="Holmfeldt K."/>
            <person name="Nilsson E."/>
            <person name="Simone D."/>
            <person name="Lopez-Fernandez M."/>
            <person name="Wu X."/>
            <person name="de Brujin I."/>
            <person name="Lundin D."/>
            <person name="Andersson A."/>
            <person name="Bertilsson S."/>
            <person name="Dopson M."/>
        </authorList>
    </citation>
    <scope>NUCLEOTIDE SEQUENCE</scope>
    <source>
        <strain evidence="10">MM415A01144</strain>
    </source>
</reference>
<feature type="coiled-coil region" evidence="8">
    <location>
        <begin position="379"/>
        <end position="406"/>
    </location>
</feature>
<feature type="domain" description="Radical SAM core" evidence="9">
    <location>
        <begin position="150"/>
        <end position="367"/>
    </location>
</feature>
<dbReference type="InterPro" id="IPR007197">
    <property type="entry name" value="rSAM"/>
</dbReference>
<dbReference type="PANTHER" id="PTHR43409:SF7">
    <property type="entry name" value="BLL1977 PROTEIN"/>
    <property type="match status" value="1"/>
</dbReference>
<accession>A0A6M3K8D9</accession>
<dbReference type="InterPro" id="IPR034466">
    <property type="entry name" value="Methyltransferase_Class_B"/>
</dbReference>
<dbReference type="InterPro" id="IPR051198">
    <property type="entry name" value="BchE-like"/>
</dbReference>
<dbReference type="Gene3D" id="3.80.30.20">
    <property type="entry name" value="tm_1862 like domain"/>
    <property type="match status" value="1"/>
</dbReference>
<keyword evidence="5" id="KW-0479">Metal-binding</keyword>
<evidence type="ECO:0000256" key="1">
    <source>
        <dbReference type="ARBA" id="ARBA00001966"/>
    </source>
</evidence>
<protein>
    <submittedName>
        <fullName evidence="10">Putative radical SAM superfamily protein</fullName>
    </submittedName>
</protein>
<sequence length="406" mass="46382">MLDICLINLPSPFLLDEKVFPPLGLLYVASSLKDNGCSVHVHDSKIEDIPQGYNYYGLSITTPQYPYAVDAIKHIKGFDKLSRIIVGGPHASVDPQSCIDAGANITVLGEGETSIIPAIKYDCKLIEAPNHLRYHPDRSLIDLKSYKYYIDGELATSVMTTKGCPYRCGFCCHVNKKVKIFPADFVLEELRELKDVYGYKAFMFFDDIFILDKHRAEVILNEIKSWDIKFRCFVRADVVLRHGEDFVKLMKDAGCVEVGMGVESGANSILKVINKGEDIETIERAVRMVRKGGIRVKGFLIVGLPSESWETIYETELFLERNELDDVDFTIFSPFKKSDIYEKKKDYDIKWNELDLEKTWYKGRKGEYESQVSTSKLSCRDIVLARDQLEEKYKKWRDNAGNIAKN</sequence>
<dbReference type="GO" id="GO:0005829">
    <property type="term" value="C:cytosol"/>
    <property type="evidence" value="ECO:0007669"/>
    <property type="project" value="TreeGrafter"/>
</dbReference>
<dbReference type="SFLD" id="SFLDG01082">
    <property type="entry name" value="B12-binding_domain_containing"/>
    <property type="match status" value="1"/>
</dbReference>
<dbReference type="InterPro" id="IPR058240">
    <property type="entry name" value="rSAM_sf"/>
</dbReference>